<organism evidence="1 2">
    <name type="scientific">Caerostris extrusa</name>
    <name type="common">Bark spider</name>
    <name type="synonym">Caerostris bankana</name>
    <dbReference type="NCBI Taxonomy" id="172846"/>
    <lineage>
        <taxon>Eukaryota</taxon>
        <taxon>Metazoa</taxon>
        <taxon>Ecdysozoa</taxon>
        <taxon>Arthropoda</taxon>
        <taxon>Chelicerata</taxon>
        <taxon>Arachnida</taxon>
        <taxon>Araneae</taxon>
        <taxon>Araneomorphae</taxon>
        <taxon>Entelegynae</taxon>
        <taxon>Araneoidea</taxon>
        <taxon>Araneidae</taxon>
        <taxon>Caerostris</taxon>
    </lineage>
</organism>
<sequence length="102" mass="11753">MIFLLLCDLSLALTDENHKISPHQLTFMSALPHQSFRASPSTLLYCAYVTIRRQTMCKLHTKSFITPTLRFFRQALRYKEPISIPIANVSHPGRKRTVSPDH</sequence>
<reference evidence="1 2" key="1">
    <citation type="submission" date="2021-06" db="EMBL/GenBank/DDBJ databases">
        <title>Caerostris extrusa draft genome.</title>
        <authorList>
            <person name="Kono N."/>
            <person name="Arakawa K."/>
        </authorList>
    </citation>
    <scope>NUCLEOTIDE SEQUENCE [LARGE SCALE GENOMIC DNA]</scope>
</reference>
<protein>
    <recommendedName>
        <fullName evidence="3">Secreted protein</fullName>
    </recommendedName>
</protein>
<accession>A0AAV4XLM9</accession>
<keyword evidence="2" id="KW-1185">Reference proteome</keyword>
<evidence type="ECO:0008006" key="3">
    <source>
        <dbReference type="Google" id="ProtNLM"/>
    </source>
</evidence>
<proteinExistence type="predicted"/>
<gene>
    <name evidence="1" type="ORF">CEXT_547571</name>
</gene>
<dbReference type="EMBL" id="BPLR01000455">
    <property type="protein sequence ID" value="GIY94949.1"/>
    <property type="molecule type" value="Genomic_DNA"/>
</dbReference>
<dbReference type="AlphaFoldDB" id="A0AAV4XLM9"/>
<evidence type="ECO:0000313" key="1">
    <source>
        <dbReference type="EMBL" id="GIY94949.1"/>
    </source>
</evidence>
<evidence type="ECO:0000313" key="2">
    <source>
        <dbReference type="Proteomes" id="UP001054945"/>
    </source>
</evidence>
<dbReference type="Proteomes" id="UP001054945">
    <property type="component" value="Unassembled WGS sequence"/>
</dbReference>
<name>A0AAV4XLM9_CAEEX</name>
<comment type="caution">
    <text evidence="1">The sequence shown here is derived from an EMBL/GenBank/DDBJ whole genome shotgun (WGS) entry which is preliminary data.</text>
</comment>